<evidence type="ECO:0000313" key="2">
    <source>
        <dbReference type="Proteomes" id="UP000789525"/>
    </source>
</evidence>
<organism evidence="1 2">
    <name type="scientific">Acaulospora colombiana</name>
    <dbReference type="NCBI Taxonomy" id="27376"/>
    <lineage>
        <taxon>Eukaryota</taxon>
        <taxon>Fungi</taxon>
        <taxon>Fungi incertae sedis</taxon>
        <taxon>Mucoromycota</taxon>
        <taxon>Glomeromycotina</taxon>
        <taxon>Glomeromycetes</taxon>
        <taxon>Diversisporales</taxon>
        <taxon>Acaulosporaceae</taxon>
        <taxon>Acaulospora</taxon>
    </lineage>
</organism>
<keyword evidence="2" id="KW-1185">Reference proteome</keyword>
<feature type="non-terminal residue" evidence="1">
    <location>
        <position position="89"/>
    </location>
</feature>
<accession>A0ACA9KA69</accession>
<name>A0ACA9KA69_9GLOM</name>
<reference evidence="1" key="1">
    <citation type="submission" date="2021-06" db="EMBL/GenBank/DDBJ databases">
        <authorList>
            <person name="Kallberg Y."/>
            <person name="Tangrot J."/>
            <person name="Rosling A."/>
        </authorList>
    </citation>
    <scope>NUCLEOTIDE SEQUENCE</scope>
    <source>
        <strain evidence="1">CL356</strain>
    </source>
</reference>
<protein>
    <submittedName>
        <fullName evidence="1">13651_t:CDS:1</fullName>
    </submittedName>
</protein>
<evidence type="ECO:0000313" key="1">
    <source>
        <dbReference type="EMBL" id="CAG8462007.1"/>
    </source>
</evidence>
<proteinExistence type="predicted"/>
<dbReference type="Proteomes" id="UP000789525">
    <property type="component" value="Unassembled WGS sequence"/>
</dbReference>
<comment type="caution">
    <text evidence="1">The sequence shown here is derived from an EMBL/GenBank/DDBJ whole genome shotgun (WGS) entry which is preliminary data.</text>
</comment>
<sequence length="89" mass="10185">MKLQEGNDIPRSVVVEKKKKRKSKSKSTHISDQPFINKDLDAVTSLCKTEKIGRILEAKKATTPSVTSQETEDVLELYKRNQKDIENIR</sequence>
<gene>
    <name evidence="1" type="ORF">ACOLOM_LOCUS1209</name>
</gene>
<dbReference type="EMBL" id="CAJVPT010001417">
    <property type="protein sequence ID" value="CAG8462007.1"/>
    <property type="molecule type" value="Genomic_DNA"/>
</dbReference>